<dbReference type="EC" id="4.2.1.19" evidence="6 7"/>
<name>A0AAJ1IHU2_9SPIO</name>
<dbReference type="CDD" id="cd07914">
    <property type="entry name" value="IGPD"/>
    <property type="match status" value="1"/>
</dbReference>
<protein>
    <recommendedName>
        <fullName evidence="2 6">Imidazoleglycerol-phosphate dehydratase</fullName>
        <shortName evidence="6">IGPD</shortName>
        <ecNumber evidence="6 7">4.2.1.19</ecNumber>
    </recommendedName>
</protein>
<dbReference type="NCBIfam" id="NF002114">
    <property type="entry name" value="PRK00951.2-4"/>
    <property type="match status" value="1"/>
</dbReference>
<dbReference type="InterPro" id="IPR020568">
    <property type="entry name" value="Ribosomal_Su5_D2-typ_SF"/>
</dbReference>
<evidence type="ECO:0000256" key="5">
    <source>
        <dbReference type="ARBA" id="ARBA00023239"/>
    </source>
</evidence>
<dbReference type="GO" id="GO:0004424">
    <property type="term" value="F:imidazoleglycerol-phosphate dehydratase activity"/>
    <property type="evidence" value="ECO:0007669"/>
    <property type="project" value="UniProtKB-UniRule"/>
</dbReference>
<dbReference type="HAMAP" id="MF_00076">
    <property type="entry name" value="HisB"/>
    <property type="match status" value="1"/>
</dbReference>
<dbReference type="FunFam" id="3.30.230.40:FF:000003">
    <property type="entry name" value="Imidazoleglycerol-phosphate dehydratase HisB"/>
    <property type="match status" value="1"/>
</dbReference>
<proteinExistence type="inferred from homology"/>
<sequence>MEPRKAEITRNTKETRINIKLDLDSSEKPEINTGLPFFDHILYSMSFHGGFFLRVDASGDIEVDPHHLVEDTGLVLGDAFKSAAEKGEALVRFGHAIIPMDDSLAEATIDACGRPFLVYRAEYPQENAGTFYVFLLKEFLKAFSDRAGLNLHLECRYGENSHHMAEALFKSMGKALGQAYKQASNGEVLSTKGTLSK</sequence>
<evidence type="ECO:0000256" key="7">
    <source>
        <dbReference type="RuleBase" id="RU000599"/>
    </source>
</evidence>
<gene>
    <name evidence="6 8" type="primary">hisB</name>
    <name evidence="8" type="ORF">PQJ61_15760</name>
</gene>
<dbReference type="PROSITE" id="PS00955">
    <property type="entry name" value="IGP_DEHYDRATASE_2"/>
    <property type="match status" value="1"/>
</dbReference>
<dbReference type="PROSITE" id="PS00954">
    <property type="entry name" value="IGP_DEHYDRATASE_1"/>
    <property type="match status" value="1"/>
</dbReference>
<dbReference type="Gene3D" id="3.30.230.40">
    <property type="entry name" value="Imidazole glycerol phosphate dehydratase, domain 1"/>
    <property type="match status" value="2"/>
</dbReference>
<evidence type="ECO:0000256" key="6">
    <source>
        <dbReference type="HAMAP-Rule" id="MF_00076"/>
    </source>
</evidence>
<dbReference type="AlphaFoldDB" id="A0AAJ1IHU2"/>
<organism evidence="8 9">
    <name type="scientific">Candidatus Thalassospirochaeta sargassi</name>
    <dbReference type="NCBI Taxonomy" id="3119039"/>
    <lineage>
        <taxon>Bacteria</taxon>
        <taxon>Pseudomonadati</taxon>
        <taxon>Spirochaetota</taxon>
        <taxon>Spirochaetia</taxon>
        <taxon>Spirochaetales</taxon>
        <taxon>Spirochaetaceae</taxon>
        <taxon>Candidatus Thalassospirochaeta</taxon>
    </lineage>
</organism>
<evidence type="ECO:0000256" key="4">
    <source>
        <dbReference type="ARBA" id="ARBA00023102"/>
    </source>
</evidence>
<keyword evidence="4 6" id="KW-0368">Histidine biosynthesis</keyword>
<evidence type="ECO:0000256" key="3">
    <source>
        <dbReference type="ARBA" id="ARBA00022605"/>
    </source>
</evidence>
<dbReference type="PANTHER" id="PTHR23133">
    <property type="entry name" value="IMIDAZOLEGLYCEROL-PHOSPHATE DEHYDRATASE HIS7"/>
    <property type="match status" value="1"/>
</dbReference>
<dbReference type="GO" id="GO:0005737">
    <property type="term" value="C:cytoplasm"/>
    <property type="evidence" value="ECO:0007669"/>
    <property type="project" value="UniProtKB-SubCell"/>
</dbReference>
<dbReference type="PANTHER" id="PTHR23133:SF2">
    <property type="entry name" value="IMIDAZOLEGLYCEROL-PHOSPHATE DEHYDRATASE"/>
    <property type="match status" value="1"/>
</dbReference>
<dbReference type="GO" id="GO:0000105">
    <property type="term" value="P:L-histidine biosynthetic process"/>
    <property type="evidence" value="ECO:0007669"/>
    <property type="project" value="UniProtKB-UniRule"/>
</dbReference>
<comment type="similarity">
    <text evidence="6 7">Belongs to the imidazoleglycerol-phosphate dehydratase family.</text>
</comment>
<dbReference type="EMBL" id="JAQQAL010000042">
    <property type="protein sequence ID" value="MDC7228218.1"/>
    <property type="molecule type" value="Genomic_DNA"/>
</dbReference>
<reference evidence="8 9" key="1">
    <citation type="submission" date="2022-12" db="EMBL/GenBank/DDBJ databases">
        <title>Metagenome assembled genome from gulf of manar.</title>
        <authorList>
            <person name="Kohli P."/>
            <person name="Pk S."/>
            <person name="Venkata Ramana C."/>
            <person name="Sasikala C."/>
        </authorList>
    </citation>
    <scope>NUCLEOTIDE SEQUENCE [LARGE SCALE GENOMIC DNA]</scope>
    <source>
        <strain evidence="8">JB008</strain>
    </source>
</reference>
<dbReference type="SUPFAM" id="SSF54211">
    <property type="entry name" value="Ribosomal protein S5 domain 2-like"/>
    <property type="match status" value="2"/>
</dbReference>
<evidence type="ECO:0000256" key="2">
    <source>
        <dbReference type="ARBA" id="ARBA00016664"/>
    </source>
</evidence>
<dbReference type="FunFam" id="3.30.230.40:FF:000001">
    <property type="entry name" value="Imidazoleglycerol-phosphate dehydratase HisB"/>
    <property type="match status" value="1"/>
</dbReference>
<evidence type="ECO:0000313" key="9">
    <source>
        <dbReference type="Proteomes" id="UP001221217"/>
    </source>
</evidence>
<dbReference type="InterPro" id="IPR000807">
    <property type="entry name" value="ImidazoleglycerolP_deHydtase"/>
</dbReference>
<accession>A0AAJ1IHU2</accession>
<evidence type="ECO:0000313" key="8">
    <source>
        <dbReference type="EMBL" id="MDC7228218.1"/>
    </source>
</evidence>
<dbReference type="NCBIfam" id="NF002111">
    <property type="entry name" value="PRK00951.2-1"/>
    <property type="match status" value="1"/>
</dbReference>
<keyword evidence="5 6" id="KW-0456">Lyase</keyword>
<dbReference type="InterPro" id="IPR020565">
    <property type="entry name" value="ImidazoleglycerP_deHydtase_CS"/>
</dbReference>
<comment type="subcellular location">
    <subcellularLocation>
        <location evidence="6 7">Cytoplasm</location>
    </subcellularLocation>
</comment>
<comment type="catalytic activity">
    <reaction evidence="6 7">
        <text>D-erythro-1-(imidazol-4-yl)glycerol 3-phosphate = 3-(imidazol-4-yl)-2-oxopropyl phosphate + H2O</text>
        <dbReference type="Rhea" id="RHEA:11040"/>
        <dbReference type="ChEBI" id="CHEBI:15377"/>
        <dbReference type="ChEBI" id="CHEBI:57766"/>
        <dbReference type="ChEBI" id="CHEBI:58278"/>
        <dbReference type="EC" id="4.2.1.19"/>
    </reaction>
</comment>
<dbReference type="InterPro" id="IPR038494">
    <property type="entry name" value="IGPD_sf"/>
</dbReference>
<dbReference type="Proteomes" id="UP001221217">
    <property type="component" value="Unassembled WGS sequence"/>
</dbReference>
<comment type="caution">
    <text evidence="8">The sequence shown here is derived from an EMBL/GenBank/DDBJ whole genome shotgun (WGS) entry which is preliminary data.</text>
</comment>
<keyword evidence="3 6" id="KW-0028">Amino-acid biosynthesis</keyword>
<keyword evidence="6" id="KW-0963">Cytoplasm</keyword>
<evidence type="ECO:0000256" key="1">
    <source>
        <dbReference type="ARBA" id="ARBA00005047"/>
    </source>
</evidence>
<comment type="pathway">
    <text evidence="1 6 7">Amino-acid biosynthesis; L-histidine biosynthesis; L-histidine from 5-phospho-alpha-D-ribose 1-diphosphate: step 6/9.</text>
</comment>
<dbReference type="Pfam" id="PF00475">
    <property type="entry name" value="IGPD"/>
    <property type="match status" value="1"/>
</dbReference>